<protein>
    <submittedName>
        <fullName evidence="2">Uncharacterized protein</fullName>
    </submittedName>
</protein>
<dbReference type="EMBL" id="UYRU01002463">
    <property type="protein sequence ID" value="VDK34228.1"/>
    <property type="molecule type" value="Genomic_DNA"/>
</dbReference>
<accession>A0A3P6QVU0</accession>
<name>A0A3P6QVU0_DIBLA</name>
<feature type="non-terminal residue" evidence="2">
    <location>
        <position position="267"/>
    </location>
</feature>
<evidence type="ECO:0000313" key="2">
    <source>
        <dbReference type="EMBL" id="VDK34228.1"/>
    </source>
</evidence>
<evidence type="ECO:0000256" key="1">
    <source>
        <dbReference type="SAM" id="MobiDB-lite"/>
    </source>
</evidence>
<dbReference type="AlphaFoldDB" id="A0A3P6QVU0"/>
<gene>
    <name evidence="2" type="ORF">DILT_LOCUS563</name>
</gene>
<feature type="compositionally biased region" description="Polar residues" evidence="1">
    <location>
        <begin position="107"/>
        <end position="124"/>
    </location>
</feature>
<organism evidence="2 3">
    <name type="scientific">Dibothriocephalus latus</name>
    <name type="common">Fish tapeworm</name>
    <name type="synonym">Diphyllobothrium latum</name>
    <dbReference type="NCBI Taxonomy" id="60516"/>
    <lineage>
        <taxon>Eukaryota</taxon>
        <taxon>Metazoa</taxon>
        <taxon>Spiralia</taxon>
        <taxon>Lophotrochozoa</taxon>
        <taxon>Platyhelminthes</taxon>
        <taxon>Cestoda</taxon>
        <taxon>Eucestoda</taxon>
        <taxon>Diphyllobothriidea</taxon>
        <taxon>Diphyllobothriidae</taxon>
        <taxon>Dibothriocephalus</taxon>
    </lineage>
</organism>
<sequence length="267" mass="30182">MPLEPASEDDVQERQHRAWMQMLKQEEKRSFGKWNPLMCEELVNVANFIGSDKDVRQPPECNLSFQKCLTTSASDSTQLNKSDNKLPTVTGVQVTRMATRASKGAAPTSNKLVSTGSFKISRPPASSQAANEKYVNVDCAESRLQYEIVYQQTLEETNKRMAAHEKKIMKDWENELRTYKEITRRAREHHSHLRKQRDAGNAMNDEQPNFVPSRRASLLSNRAVDKLLTPEERIGLLSNLFTSIVCESFGLDIGVHRLPVSSGGIAY</sequence>
<reference evidence="2 3" key="1">
    <citation type="submission" date="2018-11" db="EMBL/GenBank/DDBJ databases">
        <authorList>
            <consortium name="Pathogen Informatics"/>
        </authorList>
    </citation>
    <scope>NUCLEOTIDE SEQUENCE [LARGE SCALE GENOMIC DNA]</scope>
</reference>
<proteinExistence type="predicted"/>
<evidence type="ECO:0000313" key="3">
    <source>
        <dbReference type="Proteomes" id="UP000281553"/>
    </source>
</evidence>
<feature type="region of interest" description="Disordered" evidence="1">
    <location>
        <begin position="186"/>
        <end position="214"/>
    </location>
</feature>
<dbReference type="Proteomes" id="UP000281553">
    <property type="component" value="Unassembled WGS sequence"/>
</dbReference>
<feature type="compositionally biased region" description="Basic residues" evidence="1">
    <location>
        <begin position="186"/>
        <end position="195"/>
    </location>
</feature>
<keyword evidence="3" id="KW-1185">Reference proteome</keyword>
<feature type="region of interest" description="Disordered" evidence="1">
    <location>
        <begin position="99"/>
        <end position="124"/>
    </location>
</feature>